<accession>A0A5A7S8F8</accession>
<feature type="compositionally biased region" description="Basic and acidic residues" evidence="1">
    <location>
        <begin position="346"/>
        <end position="362"/>
    </location>
</feature>
<evidence type="ECO:0000256" key="1">
    <source>
        <dbReference type="SAM" id="MobiDB-lite"/>
    </source>
</evidence>
<dbReference type="NCBIfam" id="TIGR03931">
    <property type="entry name" value="T7SS_Rv3446c"/>
    <property type="match status" value="1"/>
</dbReference>
<evidence type="ECO:0000313" key="3">
    <source>
        <dbReference type="EMBL" id="KAA0021489.1"/>
    </source>
</evidence>
<dbReference type="AlphaFoldDB" id="A0A5A7S8F8"/>
<dbReference type="EMBL" id="VLNY01000009">
    <property type="protein sequence ID" value="KAA0021489.1"/>
    <property type="molecule type" value="Genomic_DNA"/>
</dbReference>
<proteinExistence type="predicted"/>
<keyword evidence="4" id="KW-1185">Reference proteome</keyword>
<dbReference type="Proteomes" id="UP000322244">
    <property type="component" value="Unassembled WGS sequence"/>
</dbReference>
<dbReference type="OrthoDB" id="4412823at2"/>
<keyword evidence="2" id="KW-1133">Transmembrane helix</keyword>
<gene>
    <name evidence="3" type="ORF">FOY51_18220</name>
</gene>
<evidence type="ECO:0000256" key="2">
    <source>
        <dbReference type="SAM" id="Phobius"/>
    </source>
</evidence>
<keyword evidence="2" id="KW-0812">Transmembrane</keyword>
<name>A0A5A7S8F8_9NOCA</name>
<feature type="region of interest" description="Disordered" evidence="1">
    <location>
        <begin position="346"/>
        <end position="365"/>
    </location>
</feature>
<keyword evidence="2" id="KW-0472">Membrane</keyword>
<comment type="caution">
    <text evidence="3">The sequence shown here is derived from an EMBL/GenBank/DDBJ whole genome shotgun (WGS) entry which is preliminary data.</text>
</comment>
<dbReference type="InterPro" id="IPR023840">
    <property type="entry name" value="T7SS_Rv3446c"/>
</dbReference>
<feature type="transmembrane region" description="Helical" evidence="2">
    <location>
        <begin position="267"/>
        <end position="287"/>
    </location>
</feature>
<protein>
    <submittedName>
        <fullName evidence="3">Type VII secretion-associated protein</fullName>
    </submittedName>
</protein>
<evidence type="ECO:0000313" key="4">
    <source>
        <dbReference type="Proteomes" id="UP000322244"/>
    </source>
</evidence>
<dbReference type="RefSeq" id="WP_149431694.1">
    <property type="nucleotide sequence ID" value="NZ_VLNY01000009.1"/>
</dbReference>
<sequence>MDATAVTSPVVVALTNSGILARYRGAEWRADGTEAGPLALTAFDLIDDDHVAIGGGAVPVPDAVADVLRSAMAGVGAPTPADLLVLPYPTRWGTARREALVAAVHRVAREAVVVQTAVAIADAGDVQAARVVVVECTSLSLTASYVVAQPGGCRVVACEYEPNVGGGYDGSAGAIATLAVAVADHRTVDAVVVWGPCDIEGVGAAVTGRFAGTPPTVAAVDERVVLRNMERQYTPVAVPPVLRTPTATWLEPTLRERRSKHSRPRTAVLAGAGVLAIALVAGAIGLLRSGDGAPQTVVTTTAQPIIAASAPAVPTSSTPTTTTAAQITEIDAGRVHLELPAQWHERTRPDAADTTPPRDSRLELVPNGGADRRIIVMQNTLREGVGYDAVAATLARKIADPAKRGVFGDLQRGALFGGRDGLAYQESPDGSSQVKWHVVVENDMQVSIGCQFLTDEWDAIAGDCERVVRGMTVDP</sequence>
<reference evidence="3 4" key="1">
    <citation type="submission" date="2019-07" db="EMBL/GenBank/DDBJ databases">
        <title>Rhodococcus cavernicolus sp. nov., isolated from a cave.</title>
        <authorList>
            <person name="Lee S.D."/>
        </authorList>
    </citation>
    <scope>NUCLEOTIDE SEQUENCE [LARGE SCALE GENOMIC DNA]</scope>
    <source>
        <strain evidence="3 4">C1-24</strain>
    </source>
</reference>
<organism evidence="3 4">
    <name type="scientific">Antrihabitans cavernicola</name>
    <dbReference type="NCBI Taxonomy" id="2495913"/>
    <lineage>
        <taxon>Bacteria</taxon>
        <taxon>Bacillati</taxon>
        <taxon>Actinomycetota</taxon>
        <taxon>Actinomycetes</taxon>
        <taxon>Mycobacteriales</taxon>
        <taxon>Nocardiaceae</taxon>
        <taxon>Antrihabitans</taxon>
    </lineage>
</organism>